<reference evidence="4" key="1">
    <citation type="submission" date="2021-03" db="EMBL/GenBank/DDBJ databases">
        <title>Chromosome level genome of the anhydrobiotic midge Polypedilum vanderplanki.</title>
        <authorList>
            <person name="Yoshida Y."/>
            <person name="Kikawada T."/>
            <person name="Gusev O."/>
        </authorList>
    </citation>
    <scope>NUCLEOTIDE SEQUENCE</scope>
    <source>
        <strain evidence="4">NIAS01</strain>
        <tissue evidence="4">Whole body or cell culture</tissue>
    </source>
</reference>
<feature type="signal peptide" evidence="3">
    <location>
        <begin position="1"/>
        <end position="30"/>
    </location>
</feature>
<dbReference type="OrthoDB" id="8192800at2759"/>
<accession>A0A9J6CSH6</accession>
<name>A0A9J6CSH6_POLVA</name>
<keyword evidence="3" id="KW-0732">Signal</keyword>
<organism evidence="4 5">
    <name type="scientific">Polypedilum vanderplanki</name>
    <name type="common">Sleeping chironomid midge</name>
    <dbReference type="NCBI Taxonomy" id="319348"/>
    <lineage>
        <taxon>Eukaryota</taxon>
        <taxon>Metazoa</taxon>
        <taxon>Ecdysozoa</taxon>
        <taxon>Arthropoda</taxon>
        <taxon>Hexapoda</taxon>
        <taxon>Insecta</taxon>
        <taxon>Pterygota</taxon>
        <taxon>Neoptera</taxon>
        <taxon>Endopterygota</taxon>
        <taxon>Diptera</taxon>
        <taxon>Nematocera</taxon>
        <taxon>Chironomoidea</taxon>
        <taxon>Chironomidae</taxon>
        <taxon>Chironominae</taxon>
        <taxon>Polypedilum</taxon>
        <taxon>Polypedilum</taxon>
    </lineage>
</organism>
<comment type="caution">
    <text evidence="4">The sequence shown here is derived from an EMBL/GenBank/DDBJ whole genome shotgun (WGS) entry which is preliminary data.</text>
</comment>
<evidence type="ECO:0000256" key="2">
    <source>
        <dbReference type="SAM" id="Phobius"/>
    </source>
</evidence>
<dbReference type="AlphaFoldDB" id="A0A9J6CSH6"/>
<proteinExistence type="predicted"/>
<sequence length="400" mass="44088">MKTFYWWNHWFWITIIWLVFISSQQQSTQAMPIPFSSLETISTSLKSALVQNDNSFQQTNDQQKIASGSKSINTAPMPFETSDTDDFHGGASELESEKVAEWLVKPSIKNATTADEPKMVGVKLEKNENIPNDDPKVVRAFTLANVNSTNATNTTIMTTAATTTLLTSVSTTESNVMSSSIKTTTTQTTKLVRVHEPSSSLSPVDEQEQHILTVKSLSLSNDVTESNQSDMNDTVEIVMTDDESIATEIAELSERKSKGLLGFSEEAKVVNNISSRSTLQVSQSSSGNNNDDRLSSEALFDTDTDNGGIKMNAGIISVICVGIIGSLSAFSIIFVYVYRRRFLNNPPQALSEPDSSGYIDDSIRDNSDELYSLDNDSFLNSLEAMTIQNYWTDSVKHTKL</sequence>
<feature type="region of interest" description="Disordered" evidence="1">
    <location>
        <begin position="279"/>
        <end position="299"/>
    </location>
</feature>
<feature type="region of interest" description="Disordered" evidence="1">
    <location>
        <begin position="56"/>
        <end position="75"/>
    </location>
</feature>
<evidence type="ECO:0000313" key="5">
    <source>
        <dbReference type="Proteomes" id="UP001107558"/>
    </source>
</evidence>
<feature type="compositionally biased region" description="Polar residues" evidence="1">
    <location>
        <begin position="56"/>
        <end position="74"/>
    </location>
</feature>
<evidence type="ECO:0000313" key="4">
    <source>
        <dbReference type="EMBL" id="KAG5684515.1"/>
    </source>
</evidence>
<gene>
    <name evidence="4" type="ORF">PVAND_013744</name>
</gene>
<dbReference type="Proteomes" id="UP001107558">
    <property type="component" value="Chromosome 1"/>
</dbReference>
<protein>
    <submittedName>
        <fullName evidence="4">Uncharacterized protein</fullName>
    </submittedName>
</protein>
<keyword evidence="5" id="KW-1185">Reference proteome</keyword>
<dbReference type="EMBL" id="JADBJN010000001">
    <property type="protein sequence ID" value="KAG5684515.1"/>
    <property type="molecule type" value="Genomic_DNA"/>
</dbReference>
<evidence type="ECO:0000256" key="3">
    <source>
        <dbReference type="SAM" id="SignalP"/>
    </source>
</evidence>
<feature type="transmembrane region" description="Helical" evidence="2">
    <location>
        <begin position="315"/>
        <end position="338"/>
    </location>
</feature>
<keyword evidence="2" id="KW-0812">Transmembrane</keyword>
<keyword evidence="2" id="KW-0472">Membrane</keyword>
<evidence type="ECO:0000256" key="1">
    <source>
        <dbReference type="SAM" id="MobiDB-lite"/>
    </source>
</evidence>
<feature type="chain" id="PRO_5039930183" evidence="3">
    <location>
        <begin position="31"/>
        <end position="400"/>
    </location>
</feature>
<keyword evidence="2" id="KW-1133">Transmembrane helix</keyword>